<dbReference type="CDD" id="cd00464">
    <property type="entry name" value="SK"/>
    <property type="match status" value="1"/>
</dbReference>
<dbReference type="Proteomes" id="UP000426444">
    <property type="component" value="Chromosome"/>
</dbReference>
<dbReference type="NCBIfam" id="NF010553">
    <property type="entry name" value="PRK13947.1"/>
    <property type="match status" value="1"/>
</dbReference>
<dbReference type="Pfam" id="PF01202">
    <property type="entry name" value="SKI"/>
    <property type="match status" value="1"/>
</dbReference>
<keyword evidence="2 7" id="KW-0808">Transferase</keyword>
<evidence type="ECO:0000256" key="6">
    <source>
        <dbReference type="ARBA" id="ARBA00023141"/>
    </source>
</evidence>
<dbReference type="EC" id="2.7.1.71" evidence="7"/>
<proteinExistence type="inferred from homology"/>
<name>A0A6I6DEK5_9FIRM</name>
<feature type="binding site" evidence="7">
    <location>
        <position position="119"/>
    </location>
    <ligand>
        <name>ATP</name>
        <dbReference type="ChEBI" id="CHEBI:30616"/>
    </ligand>
</feature>
<keyword evidence="4 7" id="KW-0418">Kinase</keyword>
<organism evidence="8 9">
    <name type="scientific">Candidatus Syntrophocurvum alkaliphilum</name>
    <dbReference type="NCBI Taxonomy" id="2293317"/>
    <lineage>
        <taxon>Bacteria</taxon>
        <taxon>Bacillati</taxon>
        <taxon>Bacillota</taxon>
        <taxon>Clostridia</taxon>
        <taxon>Eubacteriales</taxon>
        <taxon>Syntrophomonadaceae</taxon>
        <taxon>Candidatus Syntrophocurvum</taxon>
    </lineage>
</organism>
<dbReference type="GO" id="GO:0005524">
    <property type="term" value="F:ATP binding"/>
    <property type="evidence" value="ECO:0007669"/>
    <property type="project" value="UniProtKB-UniRule"/>
</dbReference>
<dbReference type="HAMAP" id="MF_00109">
    <property type="entry name" value="Shikimate_kinase"/>
    <property type="match status" value="1"/>
</dbReference>
<evidence type="ECO:0000256" key="3">
    <source>
        <dbReference type="ARBA" id="ARBA00022741"/>
    </source>
</evidence>
<comment type="subunit">
    <text evidence="7">Monomer.</text>
</comment>
<dbReference type="KEGG" id="salq:SYNTR_0338"/>
<feature type="binding site" evidence="7">
    <location>
        <position position="34"/>
    </location>
    <ligand>
        <name>substrate</name>
    </ligand>
</feature>
<keyword evidence="5 7" id="KW-0067">ATP-binding</keyword>
<dbReference type="GO" id="GO:0009423">
    <property type="term" value="P:chorismate biosynthetic process"/>
    <property type="evidence" value="ECO:0007669"/>
    <property type="project" value="UniProtKB-UniRule"/>
</dbReference>
<evidence type="ECO:0000313" key="8">
    <source>
        <dbReference type="EMBL" id="QGT98931.1"/>
    </source>
</evidence>
<dbReference type="SUPFAM" id="SSF52540">
    <property type="entry name" value="P-loop containing nucleoside triphosphate hydrolases"/>
    <property type="match status" value="1"/>
</dbReference>
<keyword evidence="1 7" id="KW-0028">Amino-acid biosynthesis</keyword>
<feature type="binding site" evidence="7">
    <location>
        <position position="138"/>
    </location>
    <ligand>
        <name>substrate</name>
    </ligand>
</feature>
<evidence type="ECO:0000256" key="2">
    <source>
        <dbReference type="ARBA" id="ARBA00022679"/>
    </source>
</evidence>
<evidence type="ECO:0000313" key="9">
    <source>
        <dbReference type="Proteomes" id="UP000426444"/>
    </source>
</evidence>
<comment type="catalytic activity">
    <reaction evidence="7">
        <text>shikimate + ATP = 3-phosphoshikimate + ADP + H(+)</text>
        <dbReference type="Rhea" id="RHEA:13121"/>
        <dbReference type="ChEBI" id="CHEBI:15378"/>
        <dbReference type="ChEBI" id="CHEBI:30616"/>
        <dbReference type="ChEBI" id="CHEBI:36208"/>
        <dbReference type="ChEBI" id="CHEBI:145989"/>
        <dbReference type="ChEBI" id="CHEBI:456216"/>
        <dbReference type="EC" id="2.7.1.71"/>
    </reaction>
</comment>
<dbReference type="EMBL" id="CP046457">
    <property type="protein sequence ID" value="QGT98931.1"/>
    <property type="molecule type" value="Genomic_DNA"/>
</dbReference>
<keyword evidence="9" id="KW-1185">Reference proteome</keyword>
<comment type="subcellular location">
    <subcellularLocation>
        <location evidence="7">Cytoplasm</location>
    </subcellularLocation>
</comment>
<evidence type="ECO:0000256" key="4">
    <source>
        <dbReference type="ARBA" id="ARBA00022777"/>
    </source>
</evidence>
<gene>
    <name evidence="7" type="primary">aroK</name>
    <name evidence="8" type="ORF">SYNTR_0338</name>
</gene>
<comment type="function">
    <text evidence="7">Catalyzes the specific phosphorylation of the 3-hydroxyl group of shikimic acid using ATP as a cosubstrate.</text>
</comment>
<accession>A0A6I6DEK5</accession>
<dbReference type="UniPathway" id="UPA00053">
    <property type="reaction ID" value="UER00088"/>
</dbReference>
<dbReference type="PANTHER" id="PTHR21087:SF16">
    <property type="entry name" value="SHIKIMATE KINASE 1, CHLOROPLASTIC"/>
    <property type="match status" value="1"/>
</dbReference>
<dbReference type="Gene3D" id="3.40.50.300">
    <property type="entry name" value="P-loop containing nucleotide triphosphate hydrolases"/>
    <property type="match status" value="1"/>
</dbReference>
<comment type="cofactor">
    <cofactor evidence="7">
        <name>Mg(2+)</name>
        <dbReference type="ChEBI" id="CHEBI:18420"/>
    </cofactor>
    <text evidence="7">Binds 1 Mg(2+) ion per subunit.</text>
</comment>
<comment type="caution">
    <text evidence="7">Lacks conserved residue(s) required for the propagation of feature annotation.</text>
</comment>
<sequence>MGKNIILIGFMGTGKSTIGYKLASRLNKQFVDMDREIEKVTGMTVADLFRQYGEIRFRSEERLMAKKLSVQNDIVIATGGGVVLDPENINAFKENGIIVWLDASPEIIFERVNRKKGTRPLLRKKTSIEDIEKFSNEREPHYSCADYRFDTGKNLDEVVEEIIKVIKDKI</sequence>
<dbReference type="InterPro" id="IPR000623">
    <property type="entry name" value="Shikimate_kinase/TSH1"/>
</dbReference>
<feature type="binding site" evidence="7">
    <location>
        <position position="16"/>
    </location>
    <ligand>
        <name>Mg(2+)</name>
        <dbReference type="ChEBI" id="CHEBI:18420"/>
    </ligand>
</feature>
<dbReference type="AlphaFoldDB" id="A0A6I6DEK5"/>
<dbReference type="OrthoDB" id="9800332at2"/>
<evidence type="ECO:0000256" key="1">
    <source>
        <dbReference type="ARBA" id="ARBA00022605"/>
    </source>
</evidence>
<reference evidence="9" key="1">
    <citation type="journal article" date="2019" name="Microbiology">
        <title>Complete Genome Sequence of an Uncultured Bacterium of the Candidate Phylum Bipolaricaulota.</title>
        <authorList>
            <person name="Kadnikov V.V."/>
            <person name="Mardanov A.V."/>
            <person name="Beletsky A.V."/>
            <person name="Frank Y.A."/>
            <person name="Karnachuk O.V."/>
            <person name="Ravin N.V."/>
        </authorList>
    </citation>
    <scope>NUCLEOTIDE SEQUENCE [LARGE SCALE GENOMIC DNA]</scope>
</reference>
<keyword evidence="7" id="KW-0479">Metal-binding</keyword>
<comment type="pathway">
    <text evidence="7">Metabolic intermediate biosynthesis; chorismate biosynthesis; chorismate from D-erythrose 4-phosphate and phosphoenolpyruvate: step 5/7.</text>
</comment>
<keyword evidence="3 7" id="KW-0547">Nucleotide-binding</keyword>
<dbReference type="InterPro" id="IPR027417">
    <property type="entry name" value="P-loop_NTPase"/>
</dbReference>
<feature type="binding site" evidence="7">
    <location>
        <position position="80"/>
    </location>
    <ligand>
        <name>substrate</name>
    </ligand>
</feature>
<dbReference type="InterPro" id="IPR031322">
    <property type="entry name" value="Shikimate/glucono_kinase"/>
</dbReference>
<dbReference type="GO" id="GO:0009073">
    <property type="term" value="P:aromatic amino acid family biosynthetic process"/>
    <property type="evidence" value="ECO:0007669"/>
    <property type="project" value="UniProtKB-KW"/>
</dbReference>
<dbReference type="GO" id="GO:0005829">
    <property type="term" value="C:cytosol"/>
    <property type="evidence" value="ECO:0007669"/>
    <property type="project" value="TreeGrafter"/>
</dbReference>
<comment type="similarity">
    <text evidence="7">Belongs to the shikimate kinase family.</text>
</comment>
<evidence type="ECO:0000256" key="5">
    <source>
        <dbReference type="ARBA" id="ARBA00022840"/>
    </source>
</evidence>
<keyword evidence="7" id="KW-0460">Magnesium</keyword>
<dbReference type="PRINTS" id="PR01100">
    <property type="entry name" value="SHIKIMTKNASE"/>
</dbReference>
<keyword evidence="6 7" id="KW-0057">Aromatic amino acid biosynthesis</keyword>
<feature type="binding site" evidence="7">
    <location>
        <begin position="12"/>
        <end position="17"/>
    </location>
    <ligand>
        <name>ATP</name>
        <dbReference type="ChEBI" id="CHEBI:30616"/>
    </ligand>
</feature>
<evidence type="ECO:0000256" key="7">
    <source>
        <dbReference type="HAMAP-Rule" id="MF_00109"/>
    </source>
</evidence>
<dbReference type="PANTHER" id="PTHR21087">
    <property type="entry name" value="SHIKIMATE KINASE"/>
    <property type="match status" value="1"/>
</dbReference>
<dbReference type="GO" id="GO:0004765">
    <property type="term" value="F:shikimate kinase activity"/>
    <property type="evidence" value="ECO:0007669"/>
    <property type="project" value="UniProtKB-UniRule"/>
</dbReference>
<dbReference type="GO" id="GO:0008652">
    <property type="term" value="P:amino acid biosynthetic process"/>
    <property type="evidence" value="ECO:0007669"/>
    <property type="project" value="UniProtKB-KW"/>
</dbReference>
<feature type="binding site" evidence="7">
    <location>
        <position position="58"/>
    </location>
    <ligand>
        <name>substrate</name>
    </ligand>
</feature>
<protein>
    <recommendedName>
        <fullName evidence="7">Shikimate kinase</fullName>
        <shortName evidence="7">SK</shortName>
        <ecNumber evidence="7">2.7.1.71</ecNumber>
    </recommendedName>
</protein>
<keyword evidence="7" id="KW-0963">Cytoplasm</keyword>
<dbReference type="GO" id="GO:0000287">
    <property type="term" value="F:magnesium ion binding"/>
    <property type="evidence" value="ECO:0007669"/>
    <property type="project" value="UniProtKB-UniRule"/>
</dbReference>